<comment type="caution">
    <text evidence="2">The sequence shown here is derived from an EMBL/GenBank/DDBJ whole genome shotgun (WGS) entry which is preliminary data.</text>
</comment>
<sequence length="551" mass="61407">MEVPFGHPHYKSGRFSTLNLTVGYVDGVEQCSHQHHMDSSRTRQAWPVGDVVRTPTMSPLSPIMSPATSHVADGSACRSRVASISLGDVTTLTVPDLEDNDESNKIHFDEPDSSHSNERIGNRFGFTQSNFTSDDPQAEAQNSRGDDGDVFLDENVLPSVEKENFTVERSARKSSQWRASHSPAAATAGDPIRNVGVISGSAFAQYSSRLSVRQNEHALAAQPGGENRPATKMPAFGDAGSNGASSDVDSDSDYGTSSDWDQYEEVQKRLAGYYDFRRTIAGHGKWTTRQAKLHKLMALRGSWPMLDREWTFNFRMRNIHPWVYAPQGSKKTVAIHAKRDEFRAAKSLEALFDLSSLVCGYHQTKLFSRIGTVIRRTLRKQIDWAIRDAGVANRAYLPIIEVYEFGPDGSGVPNSPHDGNVESVVDANGNSDPISDKVEERLKRLAARHRRDLVLPGHESLPDGSRQYRREPPLLFAFVIVQHMVMIVNLESARHDNEVMVFAELNMSEADQWLWNALAIALPINMARDELWNIKDTLPIIEEPVTEDVDA</sequence>
<evidence type="ECO:0000313" key="2">
    <source>
        <dbReference type="EMBL" id="KAL1877857.1"/>
    </source>
</evidence>
<feature type="compositionally biased region" description="Polar residues" evidence="1">
    <location>
        <begin position="125"/>
        <end position="143"/>
    </location>
</feature>
<name>A0ABR3XQP6_9PEZI</name>
<feature type="compositionally biased region" description="Polar residues" evidence="1">
    <location>
        <begin position="242"/>
        <end position="258"/>
    </location>
</feature>
<feature type="region of interest" description="Disordered" evidence="1">
    <location>
        <begin position="95"/>
        <end position="150"/>
    </location>
</feature>
<organism evidence="2 3">
    <name type="scientific">Phialemonium thermophilum</name>
    <dbReference type="NCBI Taxonomy" id="223376"/>
    <lineage>
        <taxon>Eukaryota</taxon>
        <taxon>Fungi</taxon>
        <taxon>Dikarya</taxon>
        <taxon>Ascomycota</taxon>
        <taxon>Pezizomycotina</taxon>
        <taxon>Sordariomycetes</taxon>
        <taxon>Sordariomycetidae</taxon>
        <taxon>Cephalothecales</taxon>
        <taxon>Cephalothecaceae</taxon>
        <taxon>Phialemonium</taxon>
    </lineage>
</organism>
<feature type="compositionally biased region" description="Basic and acidic residues" evidence="1">
    <location>
        <begin position="102"/>
        <end position="121"/>
    </location>
</feature>
<evidence type="ECO:0000256" key="1">
    <source>
        <dbReference type="SAM" id="MobiDB-lite"/>
    </source>
</evidence>
<accession>A0ABR3XQP6</accession>
<protein>
    <submittedName>
        <fullName evidence="2">Uncharacterized protein</fullName>
    </submittedName>
</protein>
<feature type="region of interest" description="Disordered" evidence="1">
    <location>
        <begin position="218"/>
        <end position="258"/>
    </location>
</feature>
<feature type="region of interest" description="Disordered" evidence="1">
    <location>
        <begin position="166"/>
        <end position="189"/>
    </location>
</feature>
<gene>
    <name evidence="2" type="ORF">VTK73DRAFT_8384</name>
</gene>
<keyword evidence="3" id="KW-1185">Reference proteome</keyword>
<reference evidence="2 3" key="1">
    <citation type="journal article" date="2024" name="Commun. Biol.">
        <title>Comparative genomic analysis of thermophilic fungi reveals convergent evolutionary adaptations and gene losses.</title>
        <authorList>
            <person name="Steindorff A.S."/>
            <person name="Aguilar-Pontes M.V."/>
            <person name="Robinson A.J."/>
            <person name="Andreopoulos B."/>
            <person name="LaButti K."/>
            <person name="Kuo A."/>
            <person name="Mondo S."/>
            <person name="Riley R."/>
            <person name="Otillar R."/>
            <person name="Haridas S."/>
            <person name="Lipzen A."/>
            <person name="Grimwood J."/>
            <person name="Schmutz J."/>
            <person name="Clum A."/>
            <person name="Reid I.D."/>
            <person name="Moisan M.C."/>
            <person name="Butler G."/>
            <person name="Nguyen T.T.M."/>
            <person name="Dewar K."/>
            <person name="Conant G."/>
            <person name="Drula E."/>
            <person name="Henrissat B."/>
            <person name="Hansel C."/>
            <person name="Singer S."/>
            <person name="Hutchinson M.I."/>
            <person name="de Vries R.P."/>
            <person name="Natvig D.O."/>
            <person name="Powell A.J."/>
            <person name="Tsang A."/>
            <person name="Grigoriev I.V."/>
        </authorList>
    </citation>
    <scope>NUCLEOTIDE SEQUENCE [LARGE SCALE GENOMIC DNA]</scope>
    <source>
        <strain evidence="2 3">ATCC 24622</strain>
    </source>
</reference>
<dbReference type="EMBL" id="JAZHXJ010000060">
    <property type="protein sequence ID" value="KAL1877857.1"/>
    <property type="molecule type" value="Genomic_DNA"/>
</dbReference>
<evidence type="ECO:0000313" key="3">
    <source>
        <dbReference type="Proteomes" id="UP001586593"/>
    </source>
</evidence>
<proteinExistence type="predicted"/>
<dbReference type="Proteomes" id="UP001586593">
    <property type="component" value="Unassembled WGS sequence"/>
</dbReference>